<dbReference type="InterPro" id="IPR058660">
    <property type="entry name" value="WHD_DnaB"/>
</dbReference>
<dbReference type="GO" id="GO:0004386">
    <property type="term" value="F:helicase activity"/>
    <property type="evidence" value="ECO:0007669"/>
    <property type="project" value="UniProtKB-KW"/>
</dbReference>
<comment type="similarity">
    <text evidence="1">Belongs to the DnaB/DnaD family.</text>
</comment>
<comment type="caution">
    <text evidence="5">The sequence shown here is derived from an EMBL/GenBank/DDBJ whole genome shotgun (WGS) entry which is preliminary data.</text>
</comment>
<evidence type="ECO:0000256" key="2">
    <source>
        <dbReference type="SAM" id="MobiDB-lite"/>
    </source>
</evidence>
<evidence type="ECO:0000259" key="3">
    <source>
        <dbReference type="Pfam" id="PF07261"/>
    </source>
</evidence>
<dbReference type="AlphaFoldDB" id="A0A0A2URH2"/>
<keyword evidence="5" id="KW-0378">Hydrolase</keyword>
<dbReference type="Pfam" id="PF25888">
    <property type="entry name" value="WHD_DnaB"/>
    <property type="match status" value="1"/>
</dbReference>
<dbReference type="OrthoDB" id="2082007at2"/>
<feature type="compositionally biased region" description="Basic and acidic residues" evidence="2">
    <location>
        <begin position="428"/>
        <end position="472"/>
    </location>
</feature>
<dbReference type="InterPro" id="IPR006343">
    <property type="entry name" value="DnaB/C_C"/>
</dbReference>
<feature type="domain" description="Replicative helicase loading/DNA remodeling protein DnaB N-terminal winged helix" evidence="4">
    <location>
        <begin position="28"/>
        <end position="241"/>
    </location>
</feature>
<accession>A0A0A2URH2</accession>
<dbReference type="EMBL" id="AVBG01000009">
    <property type="protein sequence ID" value="KGP90852.1"/>
    <property type="molecule type" value="Genomic_DNA"/>
</dbReference>
<proteinExistence type="inferred from homology"/>
<sequence length="472" mass="54242">MNHTSIGKLLPVDGYRLTVARSMPMDFTMSLTHLYQPLIGNESISLYQTLLSEYDLQEEVGGVNTHHLLMSYLNLPLNHIYEARKRLEAIGLLRTFVDQSEDQTVYTYVLLRPFTPSEFFADEMLSLLLYHHLGQQKYERLQRTFSGGSSSYRKGEEVTSSFEHVFSMGGMTTEPPPTHFKEQDQELVESQGANIQESRIDFSYIKQSLDQRMLPVQSILSNQNQKVLSQLSLLYNLTTNDVEKAILWALNDENQLDLSELKEACHDLYQSKGGQSDNLQVTHQRDSLSVANDQEAPKEQPDNKEEALIKRLEQISPRELLLDLSGGAEPPEKDLRMIRDIMTQQGLTPGVMNVLIYYVLLKTDMKLSKNYMETIAGHWTRLQVKTVRHAMRVAKTENKKYQQWANNRKSGGNRSYNKNQKQDVLPDWFKDQKGQKDQSSEDQAPKRKDGKSASDIEREKQELAEALKNMDD</sequence>
<feature type="region of interest" description="Disordered" evidence="2">
    <location>
        <begin position="398"/>
        <end position="472"/>
    </location>
</feature>
<reference evidence="5 6" key="1">
    <citation type="submission" date="2013-08" db="EMBL/GenBank/DDBJ databases">
        <title>Genome of Pontibacillus chungwhensis.</title>
        <authorList>
            <person name="Wang Q."/>
            <person name="Wang G."/>
        </authorList>
    </citation>
    <scope>NUCLEOTIDE SEQUENCE [LARGE SCALE GENOMIC DNA]</scope>
    <source>
        <strain evidence="5 6">BH030062</strain>
    </source>
</reference>
<dbReference type="STRING" id="1385513.N780_02370"/>
<feature type="domain" description="DnaB/C C-terminal" evidence="3">
    <location>
        <begin position="332"/>
        <end position="391"/>
    </location>
</feature>
<dbReference type="RefSeq" id="WP_036784467.1">
    <property type="nucleotide sequence ID" value="NZ_AVBG01000009.1"/>
</dbReference>
<dbReference type="Proteomes" id="UP000030153">
    <property type="component" value="Unassembled WGS sequence"/>
</dbReference>
<dbReference type="Pfam" id="PF07261">
    <property type="entry name" value="DnaB_2"/>
    <property type="match status" value="1"/>
</dbReference>
<keyword evidence="5" id="KW-0547">Nucleotide-binding</keyword>
<keyword evidence="5" id="KW-0067">ATP-binding</keyword>
<name>A0A0A2URH2_9BACI</name>
<feature type="compositionally biased region" description="Polar residues" evidence="2">
    <location>
        <begin position="401"/>
        <end position="419"/>
    </location>
</feature>
<evidence type="ECO:0000256" key="1">
    <source>
        <dbReference type="ARBA" id="ARBA00093462"/>
    </source>
</evidence>
<evidence type="ECO:0000313" key="6">
    <source>
        <dbReference type="Proteomes" id="UP000030153"/>
    </source>
</evidence>
<gene>
    <name evidence="5" type="ORF">N780_02370</name>
</gene>
<dbReference type="eggNOG" id="COG3611">
    <property type="taxonomic scope" value="Bacteria"/>
</dbReference>
<protein>
    <submittedName>
        <fullName evidence="5">Helicase DnaB</fullName>
    </submittedName>
</protein>
<evidence type="ECO:0000313" key="5">
    <source>
        <dbReference type="EMBL" id="KGP90852.1"/>
    </source>
</evidence>
<keyword evidence="6" id="KW-1185">Reference proteome</keyword>
<keyword evidence="5" id="KW-0347">Helicase</keyword>
<organism evidence="5 6">
    <name type="scientific">Pontibacillus chungwhensis BH030062</name>
    <dbReference type="NCBI Taxonomy" id="1385513"/>
    <lineage>
        <taxon>Bacteria</taxon>
        <taxon>Bacillati</taxon>
        <taxon>Bacillota</taxon>
        <taxon>Bacilli</taxon>
        <taxon>Bacillales</taxon>
        <taxon>Bacillaceae</taxon>
        <taxon>Pontibacillus</taxon>
    </lineage>
</organism>
<evidence type="ECO:0000259" key="4">
    <source>
        <dbReference type="Pfam" id="PF25888"/>
    </source>
</evidence>